<evidence type="ECO:0000313" key="2">
    <source>
        <dbReference type="EMBL" id="KFZ30181.1"/>
    </source>
</evidence>
<evidence type="ECO:0000313" key="3">
    <source>
        <dbReference type="Proteomes" id="UP000054363"/>
    </source>
</evidence>
<gene>
    <name evidence="2" type="ORF">IDSA_11505</name>
</gene>
<dbReference type="Gene3D" id="3.40.1440.10">
    <property type="entry name" value="GIY-YIG endonuclease"/>
    <property type="match status" value="1"/>
</dbReference>
<keyword evidence="3" id="KW-1185">Reference proteome</keyword>
<proteinExistence type="predicted"/>
<dbReference type="RefSeq" id="WP_034776965.1">
    <property type="nucleotide sequence ID" value="NZ_JPER01000008.1"/>
</dbReference>
<reference evidence="2 3" key="1">
    <citation type="submission" date="2014-06" db="EMBL/GenBank/DDBJ databases">
        <title>The draft genome sequence of Idiomarina salinarum ISL-52.</title>
        <authorList>
            <person name="Du J."/>
            <person name="Shao Z."/>
        </authorList>
    </citation>
    <scope>NUCLEOTIDE SEQUENCE [LARGE SCALE GENOMIC DNA]</scope>
    <source>
        <strain evidence="2 3">ISL-52</strain>
    </source>
</reference>
<dbReference type="EMBL" id="JPER01000008">
    <property type="protein sequence ID" value="KFZ30181.1"/>
    <property type="molecule type" value="Genomic_DNA"/>
</dbReference>
<dbReference type="AlphaFoldDB" id="A0A094JC77"/>
<dbReference type="SMART" id="SM00465">
    <property type="entry name" value="GIYc"/>
    <property type="match status" value="1"/>
</dbReference>
<dbReference type="Proteomes" id="UP000054363">
    <property type="component" value="Unassembled WGS sequence"/>
</dbReference>
<organism evidence="2 3">
    <name type="scientific">Pseudidiomarina salinarum</name>
    <dbReference type="NCBI Taxonomy" id="435908"/>
    <lineage>
        <taxon>Bacteria</taxon>
        <taxon>Pseudomonadati</taxon>
        <taxon>Pseudomonadota</taxon>
        <taxon>Gammaproteobacteria</taxon>
        <taxon>Alteromonadales</taxon>
        <taxon>Idiomarinaceae</taxon>
        <taxon>Pseudidiomarina</taxon>
    </lineage>
</organism>
<dbReference type="InterPro" id="IPR000305">
    <property type="entry name" value="GIY-YIG_endonuc"/>
</dbReference>
<evidence type="ECO:0000259" key="1">
    <source>
        <dbReference type="SMART" id="SM00465"/>
    </source>
</evidence>
<name>A0A094JC77_9GAMM</name>
<protein>
    <recommendedName>
        <fullName evidence="1">GIY-YIG domain-containing protein</fullName>
    </recommendedName>
</protein>
<sequence>MTKPTNYRVTKVVVDGKETALNKYYDESDSPKVAYNLFRDRVASRRRRGLDITARHLELALRSPAGDYQPFSGSGKSVEFVYRGENYSEHYGRPFSSYADFLHTIGLSHIKSTVWRHIKNGVDSIDEAVERALGLKRTMAETTGFIYKAELKGSNQAYIGLTTQSLKKRRQEHETDSRTGSERCFHRALREHGASSFTWMRLTQDLPQTELKDLERQLIREQHTMWPNGFNANTGGQIGGPTGKPVEVDGKKFSSLTEAGDYVERKTKGKIKSHTAIDRLREGKEIPSQQRIHCPEIYAGTPLYRIWKPKLNHNDLCERWRDFEQFHEDIGKRGSYDHPNLGMSLLRPDGSRPFSPANYRWQTKTERGKSLTARPVSFRNKPYPSYKALSDAVGIAASTLIYWKKEFPEEFEDKIEARLLKMSLRKRKGRK</sequence>
<dbReference type="InterPro" id="IPR035901">
    <property type="entry name" value="GIY-YIG_endonuc_sf"/>
</dbReference>
<dbReference type="SUPFAM" id="SSF82771">
    <property type="entry name" value="GIY-YIG endonuclease"/>
    <property type="match status" value="1"/>
</dbReference>
<comment type="caution">
    <text evidence="2">The sequence shown here is derived from an EMBL/GenBank/DDBJ whole genome shotgun (WGS) entry which is preliminary data.</text>
</comment>
<dbReference type="eggNOG" id="ENOG50334FT">
    <property type="taxonomic scope" value="Bacteria"/>
</dbReference>
<accession>A0A094JC77</accession>
<feature type="domain" description="GIY-YIG" evidence="1">
    <location>
        <begin position="143"/>
        <end position="236"/>
    </location>
</feature>
<dbReference type="CDD" id="cd10443">
    <property type="entry name" value="GIY-YIG_HE_Tlr8p_PBC-V_like"/>
    <property type="match status" value="1"/>
</dbReference>
<dbReference type="OrthoDB" id="6241099at2"/>